<proteinExistence type="inferred from homology"/>
<keyword evidence="2" id="KW-1015">Disulfide bond</keyword>
<dbReference type="Pfam" id="PF00089">
    <property type="entry name" value="Trypsin"/>
    <property type="match status" value="2"/>
</dbReference>
<dbReference type="InterPro" id="IPR001314">
    <property type="entry name" value="Peptidase_S1A"/>
</dbReference>
<dbReference type="PRINTS" id="PR00722">
    <property type="entry name" value="CHYMOTRYPSIN"/>
</dbReference>
<gene>
    <name evidence="6" type="ORF">TBRA_LOCUS2770</name>
</gene>
<dbReference type="CDD" id="cd00190">
    <property type="entry name" value="Tryp_SPc"/>
    <property type="match status" value="1"/>
</dbReference>
<dbReference type="GO" id="GO:0006508">
    <property type="term" value="P:proteolysis"/>
    <property type="evidence" value="ECO:0007669"/>
    <property type="project" value="InterPro"/>
</dbReference>
<evidence type="ECO:0000256" key="4">
    <source>
        <dbReference type="ARBA" id="ARBA00024195"/>
    </source>
</evidence>
<keyword evidence="7" id="KW-1185">Reference proteome</keyword>
<dbReference type="PANTHER" id="PTHR24252">
    <property type="entry name" value="ACROSIN-RELATED"/>
    <property type="match status" value="1"/>
</dbReference>
<dbReference type="FunFam" id="2.40.10.10:FF:000028">
    <property type="entry name" value="Serine protease easter"/>
    <property type="match status" value="1"/>
</dbReference>
<keyword evidence="3" id="KW-0325">Glycoprotein</keyword>
<dbReference type="SUPFAM" id="SSF50494">
    <property type="entry name" value="Trypsin-like serine proteases"/>
    <property type="match status" value="1"/>
</dbReference>
<evidence type="ECO:0000256" key="3">
    <source>
        <dbReference type="ARBA" id="ARBA00023180"/>
    </source>
</evidence>
<sequence>MVRLDAGAWPWLAAVGVRVPATEHSNESFINTCGGALVSRRHVLTAAHCLAAFDETETFVVRLGAFDLDNEHPLDAPPPVDVSVEKTIPHPGYNRTSKENDIAVLRLSRDVEFTLEIRPICLPLKSRIRNRNLVGSFPYVAGWGATSYGGPTSSIVQEAQVPVISVDKCKKLYAKKRILVDKRILCAGYDAGGIDACQVILPIGYTCSRRKYKCIYDCNGLLQGDSGGPLMFPLRNTWYLVGVVSTGFQCASAGFPGVYSRVSEFLGFLIDNLV</sequence>
<comment type="similarity">
    <text evidence="4">Belongs to the peptidase S1 family. CLIP subfamily.</text>
</comment>
<evidence type="ECO:0000313" key="6">
    <source>
        <dbReference type="EMBL" id="CAB0030782.1"/>
    </source>
</evidence>
<dbReference type="SMART" id="SM00020">
    <property type="entry name" value="Tryp_SPc"/>
    <property type="match status" value="1"/>
</dbReference>
<dbReference type="PANTHER" id="PTHR24252:SF7">
    <property type="entry name" value="HYALIN"/>
    <property type="match status" value="1"/>
</dbReference>
<dbReference type="PROSITE" id="PS50240">
    <property type="entry name" value="TRYPSIN_DOM"/>
    <property type="match status" value="1"/>
</dbReference>
<dbReference type="InterPro" id="IPR009003">
    <property type="entry name" value="Peptidase_S1_PA"/>
</dbReference>
<organism evidence="6 7">
    <name type="scientific">Trichogramma brassicae</name>
    <dbReference type="NCBI Taxonomy" id="86971"/>
    <lineage>
        <taxon>Eukaryota</taxon>
        <taxon>Metazoa</taxon>
        <taxon>Ecdysozoa</taxon>
        <taxon>Arthropoda</taxon>
        <taxon>Hexapoda</taxon>
        <taxon>Insecta</taxon>
        <taxon>Pterygota</taxon>
        <taxon>Neoptera</taxon>
        <taxon>Endopterygota</taxon>
        <taxon>Hymenoptera</taxon>
        <taxon>Apocrita</taxon>
        <taxon>Proctotrupomorpha</taxon>
        <taxon>Chalcidoidea</taxon>
        <taxon>Trichogrammatidae</taxon>
        <taxon>Trichogramma</taxon>
    </lineage>
</organism>
<reference evidence="6 7" key="1">
    <citation type="submission" date="2020-02" db="EMBL/GenBank/DDBJ databases">
        <authorList>
            <person name="Ferguson B K."/>
        </authorList>
    </citation>
    <scope>NUCLEOTIDE SEQUENCE [LARGE SCALE GENOMIC DNA]</scope>
</reference>
<accession>A0A6H5I2N4</accession>
<name>A0A6H5I2N4_9HYME</name>
<evidence type="ECO:0000256" key="1">
    <source>
        <dbReference type="ARBA" id="ARBA00022729"/>
    </source>
</evidence>
<dbReference type="GO" id="GO:0004252">
    <property type="term" value="F:serine-type endopeptidase activity"/>
    <property type="evidence" value="ECO:0007669"/>
    <property type="project" value="InterPro"/>
</dbReference>
<evidence type="ECO:0000313" key="7">
    <source>
        <dbReference type="Proteomes" id="UP000479190"/>
    </source>
</evidence>
<feature type="domain" description="Peptidase S1" evidence="5">
    <location>
        <begin position="1"/>
        <end position="274"/>
    </location>
</feature>
<dbReference type="Gene3D" id="2.40.10.10">
    <property type="entry name" value="Trypsin-like serine proteases"/>
    <property type="match status" value="1"/>
</dbReference>
<dbReference type="InterPro" id="IPR043504">
    <property type="entry name" value="Peptidase_S1_PA_chymotrypsin"/>
</dbReference>
<dbReference type="AlphaFoldDB" id="A0A6H5I2N4"/>
<dbReference type="OrthoDB" id="425190at2759"/>
<keyword evidence="1" id="KW-0732">Signal</keyword>
<dbReference type="InterPro" id="IPR018114">
    <property type="entry name" value="TRYPSIN_HIS"/>
</dbReference>
<dbReference type="EMBL" id="CADCXV010000546">
    <property type="protein sequence ID" value="CAB0030782.1"/>
    <property type="molecule type" value="Genomic_DNA"/>
</dbReference>
<dbReference type="InterPro" id="IPR001254">
    <property type="entry name" value="Trypsin_dom"/>
</dbReference>
<dbReference type="PROSITE" id="PS00134">
    <property type="entry name" value="TRYPSIN_HIS"/>
    <property type="match status" value="1"/>
</dbReference>
<evidence type="ECO:0000259" key="5">
    <source>
        <dbReference type="PROSITE" id="PS50240"/>
    </source>
</evidence>
<protein>
    <recommendedName>
        <fullName evidence="5">Peptidase S1 domain-containing protein</fullName>
    </recommendedName>
</protein>
<evidence type="ECO:0000256" key="2">
    <source>
        <dbReference type="ARBA" id="ARBA00023157"/>
    </source>
</evidence>
<dbReference type="Proteomes" id="UP000479190">
    <property type="component" value="Unassembled WGS sequence"/>
</dbReference>